<evidence type="ECO:0000313" key="1">
    <source>
        <dbReference type="Proteomes" id="UP000887566"/>
    </source>
</evidence>
<dbReference type="AlphaFoldDB" id="A0A914VEH0"/>
<protein>
    <submittedName>
        <fullName evidence="2">Uncharacterized protein</fullName>
    </submittedName>
</protein>
<evidence type="ECO:0000313" key="2">
    <source>
        <dbReference type="WBParaSite" id="PSAMB.scaffold1898size26856.g15519.t1"/>
    </source>
</evidence>
<dbReference type="Proteomes" id="UP000887566">
    <property type="component" value="Unplaced"/>
</dbReference>
<proteinExistence type="predicted"/>
<keyword evidence="1" id="KW-1185">Reference proteome</keyword>
<reference evidence="2" key="1">
    <citation type="submission" date="2022-11" db="UniProtKB">
        <authorList>
            <consortium name="WormBaseParasite"/>
        </authorList>
    </citation>
    <scope>IDENTIFICATION</scope>
</reference>
<dbReference type="WBParaSite" id="PSAMB.scaffold1898size26856.g15519.t1">
    <property type="protein sequence ID" value="PSAMB.scaffold1898size26856.g15519.t1"/>
    <property type="gene ID" value="PSAMB.scaffold1898size26856.g15519"/>
</dbReference>
<organism evidence="1 2">
    <name type="scientific">Plectus sambesii</name>
    <dbReference type="NCBI Taxonomy" id="2011161"/>
    <lineage>
        <taxon>Eukaryota</taxon>
        <taxon>Metazoa</taxon>
        <taxon>Ecdysozoa</taxon>
        <taxon>Nematoda</taxon>
        <taxon>Chromadorea</taxon>
        <taxon>Plectida</taxon>
        <taxon>Plectina</taxon>
        <taxon>Plectoidea</taxon>
        <taxon>Plectidae</taxon>
        <taxon>Plectus</taxon>
    </lineage>
</organism>
<accession>A0A914VEH0</accession>
<sequence>MQETKCNQGAIRRCRVGRGDLARTSVGAQSHPADSGRFVRPFVAISSASGAVVGDRGDCHVLGGRESADAYNVLCLSSTARIRGRTAARRFFSRQNSFGADSSSGAKRRNAAGAWLAVVALQATFT</sequence>
<name>A0A914VEH0_9BILA</name>